<dbReference type="SUPFAM" id="SSF49562">
    <property type="entry name" value="C2 domain (Calcium/lipid-binding domain, CaLB)"/>
    <property type="match status" value="1"/>
</dbReference>
<dbReference type="Proteomes" id="UP000663860">
    <property type="component" value="Unassembled WGS sequence"/>
</dbReference>
<dbReference type="PROSITE" id="PS50004">
    <property type="entry name" value="C2"/>
    <property type="match status" value="1"/>
</dbReference>
<gene>
    <name evidence="3" type="ORF">IZO911_LOCUS12588</name>
    <name evidence="4" type="ORF">KXQ929_LOCUS22276</name>
</gene>
<protein>
    <recommendedName>
        <fullName evidence="2">C2 domain-containing protein</fullName>
    </recommendedName>
</protein>
<proteinExistence type="predicted"/>
<name>A0A814A135_9BILA</name>
<evidence type="ECO:0000313" key="4">
    <source>
        <dbReference type="EMBL" id="CAF3890861.1"/>
    </source>
</evidence>
<dbReference type="AlphaFoldDB" id="A0A814A135"/>
<evidence type="ECO:0000313" key="3">
    <source>
        <dbReference type="EMBL" id="CAF0907447.1"/>
    </source>
</evidence>
<evidence type="ECO:0000313" key="5">
    <source>
        <dbReference type="Proteomes" id="UP000663860"/>
    </source>
</evidence>
<dbReference type="EMBL" id="CAJOBB010001688">
    <property type="protein sequence ID" value="CAF3890861.1"/>
    <property type="molecule type" value="Genomic_DNA"/>
</dbReference>
<organism evidence="3 5">
    <name type="scientific">Adineta steineri</name>
    <dbReference type="NCBI Taxonomy" id="433720"/>
    <lineage>
        <taxon>Eukaryota</taxon>
        <taxon>Metazoa</taxon>
        <taxon>Spiralia</taxon>
        <taxon>Gnathifera</taxon>
        <taxon>Rotifera</taxon>
        <taxon>Eurotatoria</taxon>
        <taxon>Bdelloidea</taxon>
        <taxon>Adinetida</taxon>
        <taxon>Adinetidae</taxon>
        <taxon>Adineta</taxon>
    </lineage>
</organism>
<dbReference type="InterPro" id="IPR000008">
    <property type="entry name" value="C2_dom"/>
</dbReference>
<accession>A0A814A135</accession>
<evidence type="ECO:0000256" key="1">
    <source>
        <dbReference type="SAM" id="MobiDB-lite"/>
    </source>
</evidence>
<sequence>MARQRASSNLQGLENEKPIPRGEPDQIINFENNTQIFPAGHEPTGEVIREKSDLYRLQDEDFRLRVHEIETGDHHRANDSINHRSQSITSEYDPVVHRDSKLGRLQLSIRYNNEQNQLIIQILDAQGLIRPEQLYAPDMNLTFSLIGNDNKEFSTEKHNRIIVENSAVLWKEPMVFSHINNNIFEQNLHILATNHTDPSAPRDREILIPLSDLQSHDKEINQWFNLQFVTST</sequence>
<feature type="compositionally biased region" description="Polar residues" evidence="1">
    <location>
        <begin position="1"/>
        <end position="12"/>
    </location>
</feature>
<dbReference type="Proteomes" id="UP000663868">
    <property type="component" value="Unassembled WGS sequence"/>
</dbReference>
<dbReference type="InterPro" id="IPR035892">
    <property type="entry name" value="C2_domain_sf"/>
</dbReference>
<dbReference type="EMBL" id="CAJNOE010000098">
    <property type="protein sequence ID" value="CAF0907447.1"/>
    <property type="molecule type" value="Genomic_DNA"/>
</dbReference>
<reference evidence="3" key="1">
    <citation type="submission" date="2021-02" db="EMBL/GenBank/DDBJ databases">
        <authorList>
            <person name="Nowell W R."/>
        </authorList>
    </citation>
    <scope>NUCLEOTIDE SEQUENCE</scope>
</reference>
<feature type="region of interest" description="Disordered" evidence="1">
    <location>
        <begin position="1"/>
        <end position="24"/>
    </location>
</feature>
<comment type="caution">
    <text evidence="3">The sequence shown here is derived from an EMBL/GenBank/DDBJ whole genome shotgun (WGS) entry which is preliminary data.</text>
</comment>
<evidence type="ECO:0000259" key="2">
    <source>
        <dbReference type="PROSITE" id="PS50004"/>
    </source>
</evidence>
<dbReference type="Gene3D" id="2.60.40.150">
    <property type="entry name" value="C2 domain"/>
    <property type="match status" value="1"/>
</dbReference>
<feature type="domain" description="C2" evidence="2">
    <location>
        <begin position="101"/>
        <end position="224"/>
    </location>
</feature>
<feature type="compositionally biased region" description="Basic and acidic residues" evidence="1">
    <location>
        <begin position="14"/>
        <end position="24"/>
    </location>
</feature>